<protein>
    <recommendedName>
        <fullName evidence="3">DUF4124 domain-containing protein</fullName>
    </recommendedName>
</protein>
<reference evidence="4" key="1">
    <citation type="submission" date="2018-01" db="EMBL/GenBank/DDBJ databases">
        <authorList>
            <person name="Yu X.-D."/>
        </authorList>
    </citation>
    <scope>NUCLEOTIDE SEQUENCE</scope>
    <source>
        <strain evidence="4">ZX-21</strain>
    </source>
</reference>
<accession>A0A2S4HIL5</accession>
<dbReference type="Pfam" id="PF13511">
    <property type="entry name" value="DUF4124"/>
    <property type="match status" value="1"/>
</dbReference>
<feature type="region of interest" description="Disordered" evidence="1">
    <location>
        <begin position="59"/>
        <end position="89"/>
    </location>
</feature>
<organism evidence="4 5">
    <name type="scientific">Zhongshania marina</name>
    <dbReference type="NCBI Taxonomy" id="2304603"/>
    <lineage>
        <taxon>Bacteria</taxon>
        <taxon>Pseudomonadati</taxon>
        <taxon>Pseudomonadota</taxon>
        <taxon>Gammaproteobacteria</taxon>
        <taxon>Cellvibrionales</taxon>
        <taxon>Spongiibacteraceae</taxon>
        <taxon>Zhongshania</taxon>
    </lineage>
</organism>
<evidence type="ECO:0000259" key="3">
    <source>
        <dbReference type="Pfam" id="PF13511"/>
    </source>
</evidence>
<keyword evidence="2" id="KW-0732">Signal</keyword>
<comment type="caution">
    <text evidence="4">The sequence shown here is derived from an EMBL/GenBank/DDBJ whole genome shotgun (WGS) entry which is preliminary data.</text>
</comment>
<dbReference type="OrthoDB" id="7068596at2"/>
<evidence type="ECO:0000313" key="5">
    <source>
        <dbReference type="Proteomes" id="UP000237222"/>
    </source>
</evidence>
<dbReference type="RefSeq" id="WP_103683274.1">
    <property type="nucleotide sequence ID" value="NZ_PQGG01000010.1"/>
</dbReference>
<feature type="compositionally biased region" description="Acidic residues" evidence="1">
    <location>
        <begin position="67"/>
        <end position="80"/>
    </location>
</feature>
<evidence type="ECO:0000313" key="4">
    <source>
        <dbReference type="EMBL" id="POP53835.1"/>
    </source>
</evidence>
<feature type="signal peptide" evidence="2">
    <location>
        <begin position="1"/>
        <end position="23"/>
    </location>
</feature>
<evidence type="ECO:0000256" key="1">
    <source>
        <dbReference type="SAM" id="MobiDB-lite"/>
    </source>
</evidence>
<sequence>MKNSALTIALCAGLLICSAGVNADKTGYYRWADNEGKQHFTQQPPVGRKYDFVETRSGATTHSDGIDLADESNNEQEVDDNGAAPEKMEILPPKDPVLCEKAKGNMQSLKANGARIRITNADGSTRMLNPEEIKQQENRAQQVIKLHCE</sequence>
<proteinExistence type="predicted"/>
<dbReference type="AlphaFoldDB" id="A0A2S4HIL5"/>
<dbReference type="InterPro" id="IPR025392">
    <property type="entry name" value="DUF4124"/>
</dbReference>
<dbReference type="EMBL" id="PQGG01000010">
    <property type="protein sequence ID" value="POP53835.1"/>
    <property type="molecule type" value="Genomic_DNA"/>
</dbReference>
<feature type="chain" id="PRO_5015652486" description="DUF4124 domain-containing protein" evidence="2">
    <location>
        <begin position="24"/>
        <end position="149"/>
    </location>
</feature>
<evidence type="ECO:0000256" key="2">
    <source>
        <dbReference type="SAM" id="SignalP"/>
    </source>
</evidence>
<dbReference type="Proteomes" id="UP000237222">
    <property type="component" value="Unassembled WGS sequence"/>
</dbReference>
<feature type="domain" description="DUF4124" evidence="3">
    <location>
        <begin position="17"/>
        <end position="56"/>
    </location>
</feature>
<name>A0A2S4HIL5_9GAMM</name>
<gene>
    <name evidence="4" type="ORF">C0068_04380</name>
</gene>